<dbReference type="AlphaFoldDB" id="A0A6J1LEA6"/>
<evidence type="ECO:0000256" key="1">
    <source>
        <dbReference type="SAM" id="MobiDB-lite"/>
    </source>
</evidence>
<feature type="region of interest" description="Disordered" evidence="1">
    <location>
        <begin position="72"/>
        <end position="97"/>
    </location>
</feature>
<dbReference type="Pfam" id="PF16007">
    <property type="entry name" value="DUF4777"/>
    <property type="match status" value="1"/>
</dbReference>
<evidence type="ECO:0000313" key="4">
    <source>
        <dbReference type="RefSeq" id="XP_023163723.2"/>
    </source>
</evidence>
<dbReference type="Proteomes" id="UP000504633">
    <property type="component" value="Unplaced"/>
</dbReference>
<keyword evidence="3" id="KW-1185">Reference proteome</keyword>
<evidence type="ECO:0000313" key="3">
    <source>
        <dbReference type="Proteomes" id="UP000504633"/>
    </source>
</evidence>
<dbReference type="OMA" id="WILTKPM"/>
<protein>
    <submittedName>
        <fullName evidence="4">Uncharacterized protein LOC111594511 isoform X2</fullName>
    </submittedName>
</protein>
<gene>
    <name evidence="4" type="primary">LOC111594511</name>
</gene>
<dbReference type="GeneID" id="111594511"/>
<feature type="compositionally biased region" description="Polar residues" evidence="1">
    <location>
        <begin position="80"/>
        <end position="97"/>
    </location>
</feature>
<accession>A0A6J1LEA6</accession>
<organism evidence="3 4">
    <name type="scientific">Drosophila hydei</name>
    <name type="common">Fruit fly</name>
    <dbReference type="NCBI Taxonomy" id="7224"/>
    <lineage>
        <taxon>Eukaryota</taxon>
        <taxon>Metazoa</taxon>
        <taxon>Ecdysozoa</taxon>
        <taxon>Arthropoda</taxon>
        <taxon>Hexapoda</taxon>
        <taxon>Insecta</taxon>
        <taxon>Pterygota</taxon>
        <taxon>Neoptera</taxon>
        <taxon>Endopterygota</taxon>
        <taxon>Diptera</taxon>
        <taxon>Brachycera</taxon>
        <taxon>Muscomorpha</taxon>
        <taxon>Ephydroidea</taxon>
        <taxon>Drosophilidae</taxon>
        <taxon>Drosophila</taxon>
    </lineage>
</organism>
<feature type="domain" description="DUF4777" evidence="2">
    <location>
        <begin position="15"/>
        <end position="73"/>
    </location>
</feature>
<name>A0A6J1LEA6_DROHY</name>
<evidence type="ECO:0000259" key="2">
    <source>
        <dbReference type="Pfam" id="PF16007"/>
    </source>
</evidence>
<proteinExistence type="predicted"/>
<dbReference type="InterPro" id="IPR031957">
    <property type="entry name" value="DUF4777"/>
</dbReference>
<reference evidence="4" key="1">
    <citation type="submission" date="2025-08" db="UniProtKB">
        <authorList>
            <consortium name="RefSeq"/>
        </authorList>
    </citation>
    <scope>IDENTIFICATION</scope>
    <source>
        <strain evidence="4">15085-1641.00</strain>
        <tissue evidence="4">Whole body</tissue>
    </source>
</reference>
<dbReference type="RefSeq" id="XP_023163723.2">
    <property type="nucleotide sequence ID" value="XM_023307955.2"/>
</dbReference>
<sequence length="97" mass="10897">MRQNGPNQAPRRKLIPNLLSSILRVVAESDRPLTQHEIVEAVSKCLDRSDEELKRQVTVNLHDAIIYGNLRNDRNRNDAVVNQPTGKQKNAESGGTQ</sequence>
<dbReference type="OrthoDB" id="7841972at2759"/>